<dbReference type="Proteomes" id="UP000232688">
    <property type="component" value="Unassembled WGS sequence"/>
</dbReference>
<organism evidence="2 3">
    <name type="scientific">Rhizophagus irregularis</name>
    <dbReference type="NCBI Taxonomy" id="588596"/>
    <lineage>
        <taxon>Eukaryota</taxon>
        <taxon>Fungi</taxon>
        <taxon>Fungi incertae sedis</taxon>
        <taxon>Mucoromycota</taxon>
        <taxon>Glomeromycotina</taxon>
        <taxon>Glomeromycetes</taxon>
        <taxon>Glomerales</taxon>
        <taxon>Glomeraceae</taxon>
        <taxon>Rhizophagus</taxon>
    </lineage>
</organism>
<dbReference type="VEuPathDB" id="FungiDB:RhiirA1_472449"/>
<evidence type="ECO:0000256" key="1">
    <source>
        <dbReference type="SAM" id="MobiDB-lite"/>
    </source>
</evidence>
<comment type="caution">
    <text evidence="2">The sequence shown here is derived from an EMBL/GenBank/DDBJ whole genome shotgun (WGS) entry which is preliminary data.</text>
</comment>
<feature type="region of interest" description="Disordered" evidence="1">
    <location>
        <begin position="1"/>
        <end position="28"/>
    </location>
</feature>
<accession>A0A2N0R2I7</accession>
<sequence>MAKNAKKIKEEKRCHISGKDKKTKSHSKKCTDVGAKDVDCNMLESNWNKWNDLAFHRGGHWANF</sequence>
<reference evidence="2 3" key="1">
    <citation type="submission" date="2017-10" db="EMBL/GenBank/DDBJ databases">
        <title>Extensive intraspecific genome diversity in a model arbuscular mycorrhizal fungus.</title>
        <authorList>
            <person name="Chen E.C.H."/>
            <person name="Morin E."/>
            <person name="Baudet D."/>
            <person name="Noel J."/>
            <person name="Ndikumana S."/>
            <person name="Charron P."/>
            <person name="St-Onge C."/>
            <person name="Giorgi J."/>
            <person name="Grigoriev I.V."/>
            <person name="Roux C."/>
            <person name="Martin F.M."/>
            <person name="Corradi N."/>
        </authorList>
    </citation>
    <scope>NUCLEOTIDE SEQUENCE [LARGE SCALE GENOMIC DNA]</scope>
    <source>
        <strain evidence="2 3">A1</strain>
    </source>
</reference>
<evidence type="ECO:0000313" key="2">
    <source>
        <dbReference type="EMBL" id="PKC57470.1"/>
    </source>
</evidence>
<gene>
    <name evidence="2" type="ORF">RhiirA1_472449</name>
</gene>
<protein>
    <submittedName>
        <fullName evidence="2">Uncharacterized protein</fullName>
    </submittedName>
</protein>
<dbReference type="EMBL" id="LLXH01001814">
    <property type="protein sequence ID" value="PKC57470.1"/>
    <property type="molecule type" value="Genomic_DNA"/>
</dbReference>
<reference evidence="2 3" key="2">
    <citation type="submission" date="2017-10" db="EMBL/GenBank/DDBJ databases">
        <title>Genome analyses suggest a sexual origin of heterokaryosis in a supposedly ancient asexual fungus.</title>
        <authorList>
            <person name="Corradi N."/>
            <person name="Sedzielewska K."/>
            <person name="Noel J."/>
            <person name="Charron P."/>
            <person name="Farinelli L."/>
            <person name="Marton T."/>
            <person name="Kruger M."/>
            <person name="Pelin A."/>
            <person name="Brachmann A."/>
            <person name="Corradi N."/>
        </authorList>
    </citation>
    <scope>NUCLEOTIDE SEQUENCE [LARGE SCALE GENOMIC DNA]</scope>
    <source>
        <strain evidence="2 3">A1</strain>
    </source>
</reference>
<evidence type="ECO:0000313" key="3">
    <source>
        <dbReference type="Proteomes" id="UP000232688"/>
    </source>
</evidence>
<name>A0A2N0R2I7_9GLOM</name>
<dbReference type="AlphaFoldDB" id="A0A2N0R2I7"/>
<proteinExistence type="predicted"/>
<feature type="compositionally biased region" description="Basic and acidic residues" evidence="1">
    <location>
        <begin position="7"/>
        <end position="20"/>
    </location>
</feature>